<dbReference type="EC" id="3.5.2.17" evidence="5"/>
<comment type="catalytic activity">
    <reaction evidence="1">
        <text>5-hydroxyisourate + H2O = 5-hydroxy-2-oxo-4-ureido-2,5-dihydro-1H-imidazole-5-carboxylate + H(+)</text>
        <dbReference type="Rhea" id="RHEA:23736"/>
        <dbReference type="ChEBI" id="CHEBI:15377"/>
        <dbReference type="ChEBI" id="CHEBI:15378"/>
        <dbReference type="ChEBI" id="CHEBI:18072"/>
        <dbReference type="ChEBI" id="CHEBI:58639"/>
        <dbReference type="EC" id="3.5.2.17"/>
    </reaction>
</comment>
<organism evidence="9 10">
    <name type="scientific">Azospirillum oleiclasticum</name>
    <dbReference type="NCBI Taxonomy" id="2735135"/>
    <lineage>
        <taxon>Bacteria</taxon>
        <taxon>Pseudomonadati</taxon>
        <taxon>Pseudomonadota</taxon>
        <taxon>Alphaproteobacteria</taxon>
        <taxon>Rhodospirillales</taxon>
        <taxon>Azospirillaceae</taxon>
        <taxon>Azospirillum</taxon>
    </lineage>
</organism>
<evidence type="ECO:0000313" key="10">
    <source>
        <dbReference type="Proteomes" id="UP000584642"/>
    </source>
</evidence>
<dbReference type="CDD" id="cd05822">
    <property type="entry name" value="TLP_HIUase"/>
    <property type="match status" value="1"/>
</dbReference>
<dbReference type="SUPFAM" id="SSF49472">
    <property type="entry name" value="Transthyretin (synonym: prealbumin)"/>
    <property type="match status" value="1"/>
</dbReference>
<evidence type="ECO:0000256" key="3">
    <source>
        <dbReference type="ARBA" id="ARBA00009850"/>
    </source>
</evidence>
<comment type="function">
    <text evidence="2">Catalyzes the hydrolysis of 5-hydroxyisourate (HIU) to 2-oxo-4-hydroxy-4-carboxy-5-ureidoimidazoline (OHCU).</text>
</comment>
<dbReference type="InterPro" id="IPR036817">
    <property type="entry name" value="Transthyretin/HIU_hydrolase_sf"/>
</dbReference>
<dbReference type="PANTHER" id="PTHR10395:SF7">
    <property type="entry name" value="5-HYDROXYISOURATE HYDROLASE"/>
    <property type="match status" value="1"/>
</dbReference>
<comment type="caution">
    <text evidence="9">The sequence shown here is derived from an EMBL/GenBank/DDBJ whole genome shotgun (WGS) entry which is preliminary data.</text>
</comment>
<reference evidence="9 10" key="1">
    <citation type="submission" date="2020-05" db="EMBL/GenBank/DDBJ databases">
        <title>Azospirillum oleiclasticum sp. nov, a nitrogen-fixing and heavy crude oil-emulsifying bacterium isolated from the crude oil of Yumen Oilfield.</title>
        <authorList>
            <person name="Wu D."/>
            <person name="Cai M."/>
            <person name="Zhang X."/>
        </authorList>
    </citation>
    <scope>NUCLEOTIDE SEQUENCE [LARGE SCALE GENOMIC DNA]</scope>
    <source>
        <strain evidence="9 10">ROY-1-1-2</strain>
    </source>
</reference>
<dbReference type="InterPro" id="IPR014306">
    <property type="entry name" value="Hydroxyisourate_hydrolase"/>
</dbReference>
<dbReference type="Proteomes" id="UP000584642">
    <property type="component" value="Unassembled WGS sequence"/>
</dbReference>
<evidence type="ECO:0000256" key="7">
    <source>
        <dbReference type="ARBA" id="ARBA00022801"/>
    </source>
</evidence>
<evidence type="ECO:0000256" key="6">
    <source>
        <dbReference type="ARBA" id="ARBA00022631"/>
    </source>
</evidence>
<dbReference type="Gene3D" id="2.60.40.180">
    <property type="entry name" value="Transthyretin/hydroxyisourate hydrolase domain"/>
    <property type="match status" value="1"/>
</dbReference>
<keyword evidence="7 9" id="KW-0378">Hydrolase</keyword>
<protein>
    <recommendedName>
        <fullName evidence="5">hydroxyisourate hydrolase</fullName>
        <ecNumber evidence="5">3.5.2.17</ecNumber>
    </recommendedName>
</protein>
<dbReference type="InterPro" id="IPR023416">
    <property type="entry name" value="Transthyretin/HIU_hydrolase_d"/>
</dbReference>
<feature type="domain" description="Transthyretin/hydroxyisourate hydrolase" evidence="8">
    <location>
        <begin position="5"/>
        <end position="116"/>
    </location>
</feature>
<evidence type="ECO:0000256" key="2">
    <source>
        <dbReference type="ARBA" id="ARBA00002704"/>
    </source>
</evidence>
<keyword evidence="10" id="KW-1185">Reference proteome</keyword>
<evidence type="ECO:0000313" key="9">
    <source>
        <dbReference type="EMBL" id="NYZ22532.1"/>
    </source>
</evidence>
<evidence type="ECO:0000256" key="5">
    <source>
        <dbReference type="ARBA" id="ARBA00012609"/>
    </source>
</evidence>
<sequence length="117" mass="12638">MAGGVSVHAVDVSRGVPATGMRVELYRLEPERRLIAEGTLQPNGTLDHPVTGGAGIDAGAYEVVFHIGPWLRGQGMALPEPAFLEDVPFRFAIADAAQHYHLPLKFTPWGYSLFRGA</sequence>
<dbReference type="Pfam" id="PF00576">
    <property type="entry name" value="Transthyretin"/>
    <property type="match status" value="1"/>
</dbReference>
<evidence type="ECO:0000256" key="4">
    <source>
        <dbReference type="ARBA" id="ARBA00011881"/>
    </source>
</evidence>
<evidence type="ECO:0000259" key="8">
    <source>
        <dbReference type="Pfam" id="PF00576"/>
    </source>
</evidence>
<accession>A0ABX2TDX0</accession>
<name>A0ABX2TDX0_9PROT</name>
<gene>
    <name evidence="9" type="ORF">HND93_22715</name>
</gene>
<dbReference type="PANTHER" id="PTHR10395">
    <property type="entry name" value="URICASE AND TRANSTHYRETIN-RELATED"/>
    <property type="match status" value="1"/>
</dbReference>
<dbReference type="EMBL" id="JABFDB010000019">
    <property type="protein sequence ID" value="NYZ22532.1"/>
    <property type="molecule type" value="Genomic_DNA"/>
</dbReference>
<comment type="subunit">
    <text evidence="4">Homotetramer.</text>
</comment>
<dbReference type="RefSeq" id="WP_180284303.1">
    <property type="nucleotide sequence ID" value="NZ_JABFDB010000019.1"/>
</dbReference>
<keyword evidence="6" id="KW-0659">Purine metabolism</keyword>
<evidence type="ECO:0000256" key="1">
    <source>
        <dbReference type="ARBA" id="ARBA00001043"/>
    </source>
</evidence>
<proteinExistence type="inferred from homology"/>
<comment type="similarity">
    <text evidence="3">Belongs to the transthyretin family. 5-hydroxyisourate hydrolase subfamily.</text>
</comment>
<dbReference type="GO" id="GO:0016787">
    <property type="term" value="F:hydrolase activity"/>
    <property type="evidence" value="ECO:0007669"/>
    <property type="project" value="UniProtKB-KW"/>
</dbReference>